<evidence type="ECO:0000256" key="2">
    <source>
        <dbReference type="ARBA" id="ARBA00022448"/>
    </source>
</evidence>
<feature type="transmembrane region" description="Helical" evidence="7">
    <location>
        <begin position="219"/>
        <end position="235"/>
    </location>
</feature>
<name>A0ABT9MAC9_9DEIO</name>
<feature type="transmembrane region" description="Helical" evidence="7">
    <location>
        <begin position="382"/>
        <end position="402"/>
    </location>
</feature>
<dbReference type="EMBL" id="JAURUR010000002">
    <property type="protein sequence ID" value="MDP9763550.1"/>
    <property type="molecule type" value="Genomic_DNA"/>
</dbReference>
<feature type="transmembrane region" description="Helical" evidence="7">
    <location>
        <begin position="164"/>
        <end position="182"/>
    </location>
</feature>
<comment type="subcellular location">
    <subcellularLocation>
        <location evidence="1">Cell membrane</location>
        <topology evidence="1">Multi-pass membrane protein</topology>
    </subcellularLocation>
</comment>
<dbReference type="Pfam" id="PF07690">
    <property type="entry name" value="MFS_1"/>
    <property type="match status" value="2"/>
</dbReference>
<keyword evidence="6 7" id="KW-0472">Membrane</keyword>
<evidence type="ECO:0000256" key="1">
    <source>
        <dbReference type="ARBA" id="ARBA00004651"/>
    </source>
</evidence>
<dbReference type="InterPro" id="IPR005829">
    <property type="entry name" value="Sugar_transporter_CS"/>
</dbReference>
<dbReference type="SUPFAM" id="SSF103473">
    <property type="entry name" value="MFS general substrate transporter"/>
    <property type="match status" value="1"/>
</dbReference>
<evidence type="ECO:0000313" key="10">
    <source>
        <dbReference type="Proteomes" id="UP001232163"/>
    </source>
</evidence>
<accession>A0ABT9MAC9</accession>
<reference evidence="9 10" key="1">
    <citation type="submission" date="2023-07" db="EMBL/GenBank/DDBJ databases">
        <title>Genomic Encyclopedia of Type Strains, Phase IV (KMG-IV): sequencing the most valuable type-strain genomes for metagenomic binning, comparative biology and taxonomic classification.</title>
        <authorList>
            <person name="Goeker M."/>
        </authorList>
    </citation>
    <scope>NUCLEOTIDE SEQUENCE [LARGE SCALE GENOMIC DNA]</scope>
    <source>
        <strain evidence="9 10">NIO-1023</strain>
    </source>
</reference>
<dbReference type="PANTHER" id="PTHR23517:SF3">
    <property type="entry name" value="INTEGRAL MEMBRANE TRANSPORT PROTEIN"/>
    <property type="match status" value="1"/>
</dbReference>
<evidence type="ECO:0000256" key="7">
    <source>
        <dbReference type="SAM" id="Phobius"/>
    </source>
</evidence>
<dbReference type="Gene3D" id="1.20.1250.20">
    <property type="entry name" value="MFS general substrate transporter like domains"/>
    <property type="match status" value="1"/>
</dbReference>
<feature type="transmembrane region" description="Helical" evidence="7">
    <location>
        <begin position="73"/>
        <end position="93"/>
    </location>
</feature>
<dbReference type="PROSITE" id="PS00216">
    <property type="entry name" value="SUGAR_TRANSPORT_1"/>
    <property type="match status" value="1"/>
</dbReference>
<dbReference type="CDD" id="cd17329">
    <property type="entry name" value="MFS_MdtH_MDR_like"/>
    <property type="match status" value="1"/>
</dbReference>
<dbReference type="Proteomes" id="UP001232163">
    <property type="component" value="Unassembled WGS sequence"/>
</dbReference>
<keyword evidence="3" id="KW-1003">Cell membrane</keyword>
<dbReference type="RefSeq" id="WP_307464564.1">
    <property type="nucleotide sequence ID" value="NZ_JAURUR010000002.1"/>
</dbReference>
<protein>
    <submittedName>
        <fullName evidence="9">DHA1 family multidrug resistance protein B-like MFS transporter</fullName>
    </submittedName>
</protein>
<feature type="transmembrane region" description="Helical" evidence="7">
    <location>
        <begin position="99"/>
        <end position="119"/>
    </location>
</feature>
<dbReference type="PANTHER" id="PTHR23517">
    <property type="entry name" value="RESISTANCE PROTEIN MDTM, PUTATIVE-RELATED-RELATED"/>
    <property type="match status" value="1"/>
</dbReference>
<organism evidence="9 10">
    <name type="scientific">Deinococcus enclensis</name>
    <dbReference type="NCBI Taxonomy" id="1049582"/>
    <lineage>
        <taxon>Bacteria</taxon>
        <taxon>Thermotogati</taxon>
        <taxon>Deinococcota</taxon>
        <taxon>Deinococci</taxon>
        <taxon>Deinococcales</taxon>
        <taxon>Deinococcaceae</taxon>
        <taxon>Deinococcus</taxon>
    </lineage>
</organism>
<keyword evidence="10" id="KW-1185">Reference proteome</keyword>
<evidence type="ECO:0000256" key="6">
    <source>
        <dbReference type="ARBA" id="ARBA00023136"/>
    </source>
</evidence>
<feature type="transmembrane region" description="Helical" evidence="7">
    <location>
        <begin position="140"/>
        <end position="158"/>
    </location>
</feature>
<feature type="transmembrane region" description="Helical" evidence="7">
    <location>
        <begin position="12"/>
        <end position="34"/>
    </location>
</feature>
<feature type="transmembrane region" description="Helical" evidence="7">
    <location>
        <begin position="40"/>
        <end position="61"/>
    </location>
</feature>
<keyword evidence="5 7" id="KW-1133">Transmembrane helix</keyword>
<dbReference type="PROSITE" id="PS50850">
    <property type="entry name" value="MFS"/>
    <property type="match status" value="1"/>
</dbReference>
<proteinExistence type="predicted"/>
<gene>
    <name evidence="9" type="ORF">QO006_000967</name>
</gene>
<evidence type="ECO:0000259" key="8">
    <source>
        <dbReference type="PROSITE" id="PS50850"/>
    </source>
</evidence>
<evidence type="ECO:0000256" key="3">
    <source>
        <dbReference type="ARBA" id="ARBA00022475"/>
    </source>
</evidence>
<dbReference type="InterPro" id="IPR050171">
    <property type="entry name" value="MFS_Transporters"/>
</dbReference>
<sequence>MWNTLHPNVRIRIINSFLTRMVGGAIFPFMAIYFTHHLGAALAGLLLMLLVAVQFVAGLYGGGLADAWGRRRTLLAGEVLKVAAFAALLLANLHAPLPWLTFATLVAINVANGLINPAAEAMLVDVSTPETRTFMYSVNYWAINASLLIGTLLGGWLYQDHFQALLAGLLGMSFVTLFLAWTRMSETLGGPRPTRAEVRGRMGPGPLLRSYAQVVGDRAYLLFLLGFVLLMSIEMGRQNFIPVHLAQDFPTQALFGVPLTGVKAMSLMTAINTVMIVLFTIPASRWVQGRDLRRVMAAGFLLFTAGFAGLNGSAHLGTLMLASVVLSIGELLYVPSRQTLLADLIPEDRRGAYLAVNGQTFTLGKWIAALGVPLGAQIGPGGMLAAVLLTGAAATALSLAGLRRPAAPARVPVPESV</sequence>
<feature type="domain" description="Major facilitator superfamily (MFS) profile" evidence="8">
    <location>
        <begin position="1"/>
        <end position="403"/>
    </location>
</feature>
<keyword evidence="4 7" id="KW-0812">Transmembrane</keyword>
<feature type="transmembrane region" description="Helical" evidence="7">
    <location>
        <begin position="255"/>
        <end position="280"/>
    </location>
</feature>
<dbReference type="InterPro" id="IPR020846">
    <property type="entry name" value="MFS_dom"/>
</dbReference>
<comment type="caution">
    <text evidence="9">The sequence shown here is derived from an EMBL/GenBank/DDBJ whole genome shotgun (WGS) entry which is preliminary data.</text>
</comment>
<keyword evidence="2" id="KW-0813">Transport</keyword>
<evidence type="ECO:0000256" key="5">
    <source>
        <dbReference type="ARBA" id="ARBA00022989"/>
    </source>
</evidence>
<dbReference type="InterPro" id="IPR011701">
    <property type="entry name" value="MFS"/>
</dbReference>
<evidence type="ECO:0000313" key="9">
    <source>
        <dbReference type="EMBL" id="MDP9763550.1"/>
    </source>
</evidence>
<dbReference type="InterPro" id="IPR036259">
    <property type="entry name" value="MFS_trans_sf"/>
</dbReference>
<evidence type="ECO:0000256" key="4">
    <source>
        <dbReference type="ARBA" id="ARBA00022692"/>
    </source>
</evidence>